<dbReference type="PANTHER" id="PTHR10515:SF0">
    <property type="entry name" value="THYMIDINE PHOSPHORYLASE"/>
    <property type="match status" value="1"/>
</dbReference>
<dbReference type="InterPro" id="IPR013466">
    <property type="entry name" value="Thymidine/AMP_Pase"/>
</dbReference>
<dbReference type="PROSITE" id="PS00647">
    <property type="entry name" value="THYMID_PHOSPHORYLASE"/>
    <property type="match status" value="1"/>
</dbReference>
<dbReference type="AlphaFoldDB" id="A0A2S2CV76"/>
<dbReference type="SUPFAM" id="SSF47648">
    <property type="entry name" value="Nucleoside phosphorylase/phosphoribosyltransferase N-terminal domain"/>
    <property type="match status" value="1"/>
</dbReference>
<protein>
    <recommendedName>
        <fullName evidence="4">Putative thymidine phosphorylase</fullName>
        <ecNumber evidence="4">2.4.2.4</ecNumber>
    </recommendedName>
    <alternativeName>
        <fullName evidence="4">TdRPase</fullName>
    </alternativeName>
</protein>
<dbReference type="InterPro" id="IPR017459">
    <property type="entry name" value="Glycosyl_Trfase_fam3_N_dom"/>
</dbReference>
<evidence type="ECO:0000313" key="7">
    <source>
        <dbReference type="Proteomes" id="UP000245629"/>
    </source>
</evidence>
<dbReference type="Proteomes" id="UP000245629">
    <property type="component" value="Chromosome 3"/>
</dbReference>
<dbReference type="Gene3D" id="1.20.970.50">
    <property type="match status" value="1"/>
</dbReference>
<comment type="similarity">
    <text evidence="4">Belongs to the thymidine/pyrimidine-nucleoside phosphorylase family. Type 2 subfamily.</text>
</comment>
<evidence type="ECO:0000256" key="4">
    <source>
        <dbReference type="HAMAP-Rule" id="MF_00703"/>
    </source>
</evidence>
<dbReference type="Pfam" id="PF00591">
    <property type="entry name" value="Glycos_transf_3"/>
    <property type="match status" value="1"/>
</dbReference>
<sequence length="497" mass="52737">MLTLRRLPIDTFRENVAFLNRGCTGYHVEDFLGLGRVEVRGDGRSLLAVLNLVDDPAILGPEEIGLSQSAFRHLGLPEGSPVHLVPPTPPVSFDRVRDKVLGATLSPEDLRRIIADITDHRYSKIEIAAFLIACASFMTTEEVLGLTRAMVAAGARLDWDGVRPIVDKHCIGGIPGNRTSMIVVPIVAAHGLPIPKTSSRAITSPAGTADTMEVLANVDVPVERMQELVREARGCLVWGGHVRLSPADDILISVERPLAIDTREQLVASILSKKVAAGSSHLVVDIPVGPTAKVRSMAEAARLRKLFEHVGDQLGLSLDVAVTDGSQPVGRGIGPVLEARDVMAVLRGDPAAPADLRDRALLLAGRILEFDPAVRGGAGIAIARQILESGRALAAMERIMAMQGPPPAAATLGTLVAEIPSPAEGVVTAIDCFRIARIARLAGAPNDKGAGIDLLRKVGDPVRRGEPLYRIHARTGADFAFAQSFALEETGVSVAMP</sequence>
<dbReference type="InterPro" id="IPR036566">
    <property type="entry name" value="PYNP-like_C_sf"/>
</dbReference>
<reference evidence="7" key="1">
    <citation type="submission" date="2018-05" db="EMBL/GenBank/DDBJ databases">
        <title>Azospirillum thermophila sp. nov., a novel isolated from hot spring.</title>
        <authorList>
            <person name="Zhao Z."/>
        </authorList>
    </citation>
    <scope>NUCLEOTIDE SEQUENCE [LARGE SCALE GENOMIC DNA]</scope>
    <source>
        <strain evidence="7">CFH 70021</strain>
    </source>
</reference>
<comment type="catalytic activity">
    <reaction evidence="3 4">
        <text>thymidine + phosphate = 2-deoxy-alpha-D-ribose 1-phosphate + thymine</text>
        <dbReference type="Rhea" id="RHEA:16037"/>
        <dbReference type="ChEBI" id="CHEBI:17748"/>
        <dbReference type="ChEBI" id="CHEBI:17821"/>
        <dbReference type="ChEBI" id="CHEBI:43474"/>
        <dbReference type="ChEBI" id="CHEBI:57259"/>
        <dbReference type="EC" id="2.4.2.4"/>
    </reaction>
</comment>
<keyword evidence="2 4" id="KW-0808">Transferase</keyword>
<dbReference type="InterPro" id="IPR035902">
    <property type="entry name" value="Nuc_phospho_transferase"/>
</dbReference>
<dbReference type="GO" id="GO:0004645">
    <property type="term" value="F:1,4-alpha-oligoglucan phosphorylase activity"/>
    <property type="evidence" value="ECO:0007669"/>
    <property type="project" value="InterPro"/>
</dbReference>
<name>A0A2S2CV76_9PROT</name>
<dbReference type="GO" id="GO:0006206">
    <property type="term" value="P:pyrimidine nucleobase metabolic process"/>
    <property type="evidence" value="ECO:0007669"/>
    <property type="project" value="InterPro"/>
</dbReference>
<dbReference type="InterPro" id="IPR017872">
    <property type="entry name" value="Pyrmidine_PPase_CS"/>
</dbReference>
<keyword evidence="1 4" id="KW-0328">Glycosyltransferase</keyword>
<dbReference type="KEGG" id="azz:DEW08_18910"/>
<dbReference type="InterPro" id="IPR000312">
    <property type="entry name" value="Glycosyl_Trfase_fam3"/>
</dbReference>
<evidence type="ECO:0000256" key="3">
    <source>
        <dbReference type="ARBA" id="ARBA00048550"/>
    </source>
</evidence>
<evidence type="ECO:0000259" key="5">
    <source>
        <dbReference type="SMART" id="SM00941"/>
    </source>
</evidence>
<dbReference type="Pfam" id="PF07831">
    <property type="entry name" value="PYNP_C"/>
    <property type="match status" value="1"/>
</dbReference>
<evidence type="ECO:0000256" key="2">
    <source>
        <dbReference type="ARBA" id="ARBA00022679"/>
    </source>
</evidence>
<dbReference type="Pfam" id="PF02885">
    <property type="entry name" value="Glycos_trans_3N"/>
    <property type="match status" value="1"/>
</dbReference>
<dbReference type="NCBIfam" id="NF003338">
    <property type="entry name" value="PRK04350.1"/>
    <property type="match status" value="1"/>
</dbReference>
<feature type="domain" description="Pyrimidine nucleoside phosphorylase C-terminal" evidence="5">
    <location>
        <begin position="426"/>
        <end position="493"/>
    </location>
</feature>
<proteinExistence type="inferred from homology"/>
<gene>
    <name evidence="6" type="ORF">DEW08_18910</name>
</gene>
<evidence type="ECO:0000256" key="1">
    <source>
        <dbReference type="ARBA" id="ARBA00022676"/>
    </source>
</evidence>
<dbReference type="OrthoDB" id="341217at2"/>
<evidence type="ECO:0000313" key="6">
    <source>
        <dbReference type="EMBL" id="AWK88187.1"/>
    </source>
</evidence>
<dbReference type="InterPro" id="IPR028579">
    <property type="entry name" value="Thym_Pase_Put"/>
</dbReference>
<dbReference type="InterPro" id="IPR013102">
    <property type="entry name" value="PYNP_C"/>
</dbReference>
<dbReference type="Gene3D" id="3.40.1030.10">
    <property type="entry name" value="Nucleoside phosphorylase/phosphoribosyltransferase catalytic domain"/>
    <property type="match status" value="1"/>
</dbReference>
<dbReference type="PANTHER" id="PTHR10515">
    <property type="entry name" value="THYMIDINE PHOSPHORYLASE"/>
    <property type="match status" value="1"/>
</dbReference>
<dbReference type="NCBIfam" id="TIGR02645">
    <property type="entry name" value="ARCH_P_rylase"/>
    <property type="match status" value="1"/>
</dbReference>
<dbReference type="RefSeq" id="WP_109330203.1">
    <property type="nucleotide sequence ID" value="NZ_CP029354.1"/>
</dbReference>
<dbReference type="GO" id="GO:0009032">
    <property type="term" value="F:thymidine phosphorylase activity"/>
    <property type="evidence" value="ECO:0007669"/>
    <property type="project" value="UniProtKB-UniRule"/>
</dbReference>
<accession>A0A2S2CV76</accession>
<dbReference type="SUPFAM" id="SSF54680">
    <property type="entry name" value="Pyrimidine nucleoside phosphorylase C-terminal domain"/>
    <property type="match status" value="1"/>
</dbReference>
<dbReference type="GO" id="GO:0006213">
    <property type="term" value="P:pyrimidine nucleoside metabolic process"/>
    <property type="evidence" value="ECO:0007669"/>
    <property type="project" value="InterPro"/>
</dbReference>
<dbReference type="InterPro" id="IPR000053">
    <property type="entry name" value="Thymidine/pyrmidine_PPase"/>
</dbReference>
<dbReference type="InterPro" id="IPR036320">
    <property type="entry name" value="Glycosyl_Trfase_fam3_N_dom_sf"/>
</dbReference>
<dbReference type="HAMAP" id="MF_00703">
    <property type="entry name" value="Thymid_phosp_2"/>
    <property type="match status" value="1"/>
</dbReference>
<dbReference type="GO" id="GO:0005829">
    <property type="term" value="C:cytosol"/>
    <property type="evidence" value="ECO:0007669"/>
    <property type="project" value="TreeGrafter"/>
</dbReference>
<dbReference type="EC" id="2.4.2.4" evidence="4"/>
<dbReference type="SMART" id="SM00941">
    <property type="entry name" value="PYNP_C"/>
    <property type="match status" value="1"/>
</dbReference>
<keyword evidence="7" id="KW-1185">Reference proteome</keyword>
<dbReference type="EMBL" id="CP029354">
    <property type="protein sequence ID" value="AWK88187.1"/>
    <property type="molecule type" value="Genomic_DNA"/>
</dbReference>
<dbReference type="Gene3D" id="3.90.1170.30">
    <property type="entry name" value="Pyrimidine nucleoside phosphorylase-like, C-terminal domain"/>
    <property type="match status" value="1"/>
</dbReference>
<dbReference type="SUPFAM" id="SSF52418">
    <property type="entry name" value="Nucleoside phosphorylase/phosphoribosyltransferase catalytic domain"/>
    <property type="match status" value="1"/>
</dbReference>
<organism evidence="6 7">
    <name type="scientific">Azospirillum thermophilum</name>
    <dbReference type="NCBI Taxonomy" id="2202148"/>
    <lineage>
        <taxon>Bacteria</taxon>
        <taxon>Pseudomonadati</taxon>
        <taxon>Pseudomonadota</taxon>
        <taxon>Alphaproteobacteria</taxon>
        <taxon>Rhodospirillales</taxon>
        <taxon>Azospirillaceae</taxon>
        <taxon>Azospirillum</taxon>
    </lineage>
</organism>